<organism evidence="9 10">
    <name type="scientific">Rouxiella aceris</name>
    <dbReference type="NCBI Taxonomy" id="2703884"/>
    <lineage>
        <taxon>Bacteria</taxon>
        <taxon>Pseudomonadati</taxon>
        <taxon>Pseudomonadota</taxon>
        <taxon>Gammaproteobacteria</taxon>
        <taxon>Enterobacterales</taxon>
        <taxon>Yersiniaceae</taxon>
        <taxon>Rouxiella</taxon>
    </lineage>
</organism>
<dbReference type="SUPFAM" id="SSF50891">
    <property type="entry name" value="Cyclophilin-like"/>
    <property type="match status" value="1"/>
</dbReference>
<keyword evidence="5 7" id="KW-0697">Rotamase</keyword>
<proteinExistence type="inferred from homology"/>
<dbReference type="PROSITE" id="PS00170">
    <property type="entry name" value="CSA_PPIASE_1"/>
    <property type="match status" value="1"/>
</dbReference>
<dbReference type="CDD" id="cd01920">
    <property type="entry name" value="cyclophilin_EcCYP_like"/>
    <property type="match status" value="1"/>
</dbReference>
<evidence type="ECO:0000313" key="10">
    <source>
        <dbReference type="Proteomes" id="UP000585363"/>
    </source>
</evidence>
<comment type="function">
    <text evidence="1 7">PPIases accelerate the folding of proteins. It catalyzes the cis-trans isomerization of proline imidic peptide bonds in oligopeptides.</text>
</comment>
<evidence type="ECO:0000256" key="3">
    <source>
        <dbReference type="ARBA" id="ARBA00007365"/>
    </source>
</evidence>
<gene>
    <name evidence="9" type="primary">ppiB</name>
    <name evidence="9" type="ORF">GW590_04790</name>
</gene>
<dbReference type="InterPro" id="IPR029000">
    <property type="entry name" value="Cyclophilin-like_dom_sf"/>
</dbReference>
<keyword evidence="6 7" id="KW-0413">Isomerase</keyword>
<evidence type="ECO:0000313" key="9">
    <source>
        <dbReference type="EMBL" id="NMP26190.1"/>
    </source>
</evidence>
<dbReference type="Pfam" id="PF00160">
    <property type="entry name" value="Pro_isomerase"/>
    <property type="match status" value="1"/>
</dbReference>
<comment type="similarity">
    <text evidence="3 7">Belongs to the cyclophilin-type PPIase family.</text>
</comment>
<dbReference type="PROSITE" id="PS50072">
    <property type="entry name" value="CSA_PPIASE_2"/>
    <property type="match status" value="1"/>
</dbReference>
<dbReference type="GO" id="GO:0005737">
    <property type="term" value="C:cytoplasm"/>
    <property type="evidence" value="ECO:0007669"/>
    <property type="project" value="UniProtKB-SubCell"/>
</dbReference>
<dbReference type="InterPro" id="IPR044665">
    <property type="entry name" value="E_coli_cyclophilin_A-like"/>
</dbReference>
<name>A0A848MGG1_9GAMM</name>
<dbReference type="GO" id="GO:0003755">
    <property type="term" value="F:peptidyl-prolyl cis-trans isomerase activity"/>
    <property type="evidence" value="ECO:0007669"/>
    <property type="project" value="UniProtKB-UniRule"/>
</dbReference>
<dbReference type="RefSeq" id="WP_169401881.1">
    <property type="nucleotide sequence ID" value="NZ_JAADJU010000002.1"/>
</dbReference>
<dbReference type="EC" id="5.2.1.8" evidence="7"/>
<dbReference type="Gene3D" id="2.40.100.10">
    <property type="entry name" value="Cyclophilin-like"/>
    <property type="match status" value="1"/>
</dbReference>
<dbReference type="NCBIfam" id="NF008057">
    <property type="entry name" value="PRK10791.1"/>
    <property type="match status" value="1"/>
</dbReference>
<dbReference type="PANTHER" id="PTHR43246">
    <property type="entry name" value="PEPTIDYL-PROLYL CIS-TRANS ISOMERASE CYP38, CHLOROPLASTIC"/>
    <property type="match status" value="1"/>
</dbReference>
<keyword evidence="4" id="KW-0963">Cytoplasm</keyword>
<evidence type="ECO:0000256" key="1">
    <source>
        <dbReference type="ARBA" id="ARBA00002388"/>
    </source>
</evidence>
<comment type="caution">
    <text evidence="9">The sequence shown here is derived from an EMBL/GenBank/DDBJ whole genome shotgun (WGS) entry which is preliminary data.</text>
</comment>
<evidence type="ECO:0000259" key="8">
    <source>
        <dbReference type="PROSITE" id="PS50072"/>
    </source>
</evidence>
<dbReference type="InterPro" id="IPR002130">
    <property type="entry name" value="Cyclophilin-type_PPIase_dom"/>
</dbReference>
<evidence type="ECO:0000256" key="5">
    <source>
        <dbReference type="ARBA" id="ARBA00023110"/>
    </source>
</evidence>
<protein>
    <recommendedName>
        <fullName evidence="7">Peptidyl-prolyl cis-trans isomerase</fullName>
        <shortName evidence="7">PPIase</shortName>
        <ecNumber evidence="7">5.2.1.8</ecNumber>
    </recommendedName>
</protein>
<dbReference type="AlphaFoldDB" id="A0A848MGG1"/>
<dbReference type="FunFam" id="2.40.100.10:FF:000004">
    <property type="entry name" value="Peptidyl-prolyl cis-trans isomerase"/>
    <property type="match status" value="1"/>
</dbReference>
<feature type="domain" description="PPIase cyclophilin-type" evidence="8">
    <location>
        <begin position="1"/>
        <end position="162"/>
    </location>
</feature>
<comment type="catalytic activity">
    <reaction evidence="7">
        <text>[protein]-peptidylproline (omega=180) = [protein]-peptidylproline (omega=0)</text>
        <dbReference type="Rhea" id="RHEA:16237"/>
        <dbReference type="Rhea" id="RHEA-COMP:10747"/>
        <dbReference type="Rhea" id="RHEA-COMP:10748"/>
        <dbReference type="ChEBI" id="CHEBI:83833"/>
        <dbReference type="ChEBI" id="CHEBI:83834"/>
        <dbReference type="EC" id="5.2.1.8"/>
    </reaction>
</comment>
<dbReference type="InterPro" id="IPR024936">
    <property type="entry name" value="Cyclophilin-type_PPIase"/>
</dbReference>
<dbReference type="PIRSF" id="PIRSF001467">
    <property type="entry name" value="Peptidylpro_ismrse"/>
    <property type="match status" value="1"/>
</dbReference>
<evidence type="ECO:0000256" key="4">
    <source>
        <dbReference type="ARBA" id="ARBA00022490"/>
    </source>
</evidence>
<accession>A0A848MGG1</accession>
<dbReference type="GO" id="GO:0006457">
    <property type="term" value="P:protein folding"/>
    <property type="evidence" value="ECO:0007669"/>
    <property type="project" value="InterPro"/>
</dbReference>
<dbReference type="Proteomes" id="UP000585363">
    <property type="component" value="Unassembled WGS sequence"/>
</dbReference>
<keyword evidence="10" id="KW-1185">Reference proteome</keyword>
<evidence type="ECO:0000256" key="2">
    <source>
        <dbReference type="ARBA" id="ARBA00004496"/>
    </source>
</evidence>
<reference evidence="9 10" key="1">
    <citation type="submission" date="2020-01" db="EMBL/GenBank/DDBJ databases">
        <authorList>
            <person name="Lee S.D."/>
        </authorList>
    </citation>
    <scope>NUCLEOTIDE SEQUENCE [LARGE SCALE GENOMIC DNA]</scope>
    <source>
        <strain evidence="9 10">SAP-1</strain>
    </source>
</reference>
<comment type="subcellular location">
    <subcellularLocation>
        <location evidence="2">Cytoplasm</location>
    </subcellularLocation>
</comment>
<sequence>MVTFHTNHGDIVINTFADKAPVTVENFLNYCRKGFYDNTIFHRVINGFMIQGGGFEPGMNQKTTDAPIKNEANNGVKNTRGTLAMARTNDPHSATAQFFINVVDNDFLNFSGENSQGWGYCVFAEVTDGLDVVEKIKAVPTGRSGMHQDVPKEDVIIKSVTVSE</sequence>
<evidence type="ECO:0000256" key="7">
    <source>
        <dbReference type="RuleBase" id="RU363019"/>
    </source>
</evidence>
<dbReference type="EMBL" id="JAADJU010000002">
    <property type="protein sequence ID" value="NMP26190.1"/>
    <property type="molecule type" value="Genomic_DNA"/>
</dbReference>
<evidence type="ECO:0000256" key="6">
    <source>
        <dbReference type="ARBA" id="ARBA00023235"/>
    </source>
</evidence>
<dbReference type="PRINTS" id="PR00153">
    <property type="entry name" value="CSAPPISMRASE"/>
</dbReference>
<dbReference type="InterPro" id="IPR020892">
    <property type="entry name" value="Cyclophilin-type_PPIase_CS"/>
</dbReference>
<reference evidence="9 10" key="2">
    <citation type="submission" date="2020-06" db="EMBL/GenBank/DDBJ databases">
        <title>Polyphasic characterization of a Rahnella strain isolated from tree sap.</title>
        <authorList>
            <person name="Kim I.S."/>
        </authorList>
    </citation>
    <scope>NUCLEOTIDE SEQUENCE [LARGE SCALE GENOMIC DNA]</scope>
    <source>
        <strain evidence="9 10">SAP-1</strain>
    </source>
</reference>